<keyword evidence="4" id="KW-1185">Reference proteome</keyword>
<dbReference type="Pfam" id="PF01796">
    <property type="entry name" value="OB_ChsH2_C"/>
    <property type="match status" value="1"/>
</dbReference>
<evidence type="ECO:0000313" key="3">
    <source>
        <dbReference type="EMBL" id="ORV53194.1"/>
    </source>
</evidence>
<dbReference type="SUPFAM" id="SSF50249">
    <property type="entry name" value="Nucleic acid-binding proteins"/>
    <property type="match status" value="1"/>
</dbReference>
<evidence type="ECO:0000259" key="1">
    <source>
        <dbReference type="Pfam" id="PF01796"/>
    </source>
</evidence>
<dbReference type="InterPro" id="IPR055140">
    <property type="entry name" value="Thiolase_C_2"/>
</dbReference>
<feature type="domain" description="Thiolase C-terminal" evidence="2">
    <location>
        <begin position="419"/>
        <end position="523"/>
    </location>
</feature>
<dbReference type="STRING" id="292462.AWC05_20570"/>
<dbReference type="InterPro" id="IPR002878">
    <property type="entry name" value="ChsH2_C"/>
</dbReference>
<dbReference type="PANTHER" id="PTHR42870">
    <property type="entry name" value="ACETYL-COA C-ACETYLTRANSFERASE"/>
    <property type="match status" value="1"/>
</dbReference>
<proteinExistence type="predicted"/>
<evidence type="ECO:0000259" key="2">
    <source>
        <dbReference type="Pfam" id="PF22691"/>
    </source>
</evidence>
<dbReference type="EMBL" id="LQOV01000014">
    <property type="protein sequence ID" value="ORV53194.1"/>
    <property type="molecule type" value="Genomic_DNA"/>
</dbReference>
<name>A0A1X1U8P6_MYCFL</name>
<dbReference type="Proteomes" id="UP000193010">
    <property type="component" value="Unassembled WGS sequence"/>
</dbReference>
<organism evidence="3 4">
    <name type="scientific">Mycobacterium florentinum</name>
    <dbReference type="NCBI Taxonomy" id="292462"/>
    <lineage>
        <taxon>Bacteria</taxon>
        <taxon>Bacillati</taxon>
        <taxon>Actinomycetota</taxon>
        <taxon>Actinomycetes</taxon>
        <taxon>Mycobacteriales</taxon>
        <taxon>Mycobacteriaceae</taxon>
        <taxon>Mycobacterium</taxon>
        <taxon>Mycobacterium simiae complex</taxon>
    </lineage>
</organism>
<dbReference type="AlphaFoldDB" id="A0A1X1U8P6"/>
<dbReference type="SUPFAM" id="SSF53901">
    <property type="entry name" value="Thiolase-like"/>
    <property type="match status" value="2"/>
</dbReference>
<dbReference type="CDD" id="cd00829">
    <property type="entry name" value="SCP-x_thiolase"/>
    <property type="match status" value="1"/>
</dbReference>
<feature type="domain" description="ChsH2 C-terminal OB-fold" evidence="1">
    <location>
        <begin position="51"/>
        <end position="114"/>
    </location>
</feature>
<dbReference type="InterPro" id="IPR012340">
    <property type="entry name" value="NA-bd_OB-fold"/>
</dbReference>
<comment type="caution">
    <text evidence="3">The sequence shown here is derived from an EMBL/GenBank/DDBJ whole genome shotgun (WGS) entry which is preliminary data.</text>
</comment>
<dbReference type="Pfam" id="PF22691">
    <property type="entry name" value="Thiolase_C_1"/>
    <property type="match status" value="1"/>
</dbReference>
<dbReference type="Gene3D" id="3.40.47.10">
    <property type="match status" value="1"/>
</dbReference>
<sequence>MPVGPGLGNAFWTAGSVGLLLVQRCSSCDTMVHPSHELCPYCSCADLCPAPVSGDATVVAATVNHQQWIPELTEPYVVAVVSLDDAAHLRLATNIVDCAPNEVRIGMRVRVQFRRLDDVWIPVFGPTRDAPSAATIDEPMTLRPPTPSRRRFEHEVAITGLGKSEFARHAESPAADLVLSACRAAIGDAGLEPADIDGISAYPGRADLAAVEIGKLAGELGIDQAWHDGAHEVAGQTGAVIAGMLSVAAGFCRHVLCWTAVTTHTRPGLYTCSDTGRVSGEPQWYEPFGALSPANWIALAASQYQHRYGVSRQALGWVAISARRHAARNPDALYRSPLSMSDYLAARPISTPFGLYDCDVPCDGAIAVVVSSAATAADLRHPVVGVDAVGTRITEEQSWISGTLTHQPNLFGPAEHLWSRASVGRDDVDFANLYDGFTFNVLSWLEALGFCGLGEAGDFVLGGTRIGPGGLLPVNPHGGQLTAGRSNGFGQLHEAVVQLRGDAGARQIDRAQVGLVTSGGGIPANCMLLTRAS</sequence>
<evidence type="ECO:0000313" key="4">
    <source>
        <dbReference type="Proteomes" id="UP000193010"/>
    </source>
</evidence>
<dbReference type="GO" id="GO:0016746">
    <property type="term" value="F:acyltransferase activity"/>
    <property type="evidence" value="ECO:0007669"/>
    <property type="project" value="InterPro"/>
</dbReference>
<accession>A0A1X1U8P6</accession>
<gene>
    <name evidence="3" type="ORF">AWC05_20570</name>
</gene>
<protein>
    <submittedName>
        <fullName evidence="3">3-ketoacyl-CoA thiolase</fullName>
    </submittedName>
</protein>
<reference evidence="3 4" key="1">
    <citation type="submission" date="2016-01" db="EMBL/GenBank/DDBJ databases">
        <title>The new phylogeny of the genus Mycobacterium.</title>
        <authorList>
            <person name="Tarcisio F."/>
            <person name="Conor M."/>
            <person name="Antonella G."/>
            <person name="Elisabetta G."/>
            <person name="Giulia F.S."/>
            <person name="Sara T."/>
            <person name="Anna F."/>
            <person name="Clotilde B."/>
            <person name="Roberto B."/>
            <person name="Veronica D.S."/>
            <person name="Fabio R."/>
            <person name="Monica P."/>
            <person name="Olivier J."/>
            <person name="Enrico T."/>
            <person name="Nicola S."/>
        </authorList>
    </citation>
    <scope>NUCLEOTIDE SEQUENCE [LARGE SCALE GENOMIC DNA]</scope>
    <source>
        <strain evidence="3 4">DSM 44852</strain>
    </source>
</reference>
<dbReference type="PANTHER" id="PTHR42870:SF1">
    <property type="entry name" value="NON-SPECIFIC LIPID-TRANSFER PROTEIN-LIKE 2"/>
    <property type="match status" value="1"/>
</dbReference>
<dbReference type="InterPro" id="IPR016039">
    <property type="entry name" value="Thiolase-like"/>
</dbReference>